<proteinExistence type="predicted"/>
<organism evidence="1 2">
    <name type="scientific">Corchorus olitorius</name>
    <dbReference type="NCBI Taxonomy" id="93759"/>
    <lineage>
        <taxon>Eukaryota</taxon>
        <taxon>Viridiplantae</taxon>
        <taxon>Streptophyta</taxon>
        <taxon>Embryophyta</taxon>
        <taxon>Tracheophyta</taxon>
        <taxon>Spermatophyta</taxon>
        <taxon>Magnoliopsida</taxon>
        <taxon>eudicotyledons</taxon>
        <taxon>Gunneridae</taxon>
        <taxon>Pentapetalae</taxon>
        <taxon>rosids</taxon>
        <taxon>malvids</taxon>
        <taxon>Malvales</taxon>
        <taxon>Malvaceae</taxon>
        <taxon>Grewioideae</taxon>
        <taxon>Apeibeae</taxon>
        <taxon>Corchorus</taxon>
    </lineage>
</organism>
<gene>
    <name evidence="1" type="ORF">COLO4_24271</name>
</gene>
<protein>
    <submittedName>
        <fullName evidence="1">Uncharacterized protein</fullName>
    </submittedName>
</protein>
<keyword evidence="2" id="KW-1185">Reference proteome</keyword>
<comment type="caution">
    <text evidence="1">The sequence shown here is derived from an EMBL/GenBank/DDBJ whole genome shotgun (WGS) entry which is preliminary data.</text>
</comment>
<evidence type="ECO:0000313" key="1">
    <source>
        <dbReference type="EMBL" id="OMO80046.1"/>
    </source>
</evidence>
<name>A0A1R3IBR0_9ROSI</name>
<dbReference type="EMBL" id="AWUE01018466">
    <property type="protein sequence ID" value="OMO80046.1"/>
    <property type="molecule type" value="Genomic_DNA"/>
</dbReference>
<dbReference type="Proteomes" id="UP000187203">
    <property type="component" value="Unassembled WGS sequence"/>
</dbReference>
<reference evidence="2" key="1">
    <citation type="submission" date="2013-09" db="EMBL/GenBank/DDBJ databases">
        <title>Corchorus olitorius genome sequencing.</title>
        <authorList>
            <person name="Alam M."/>
            <person name="Haque M.S."/>
            <person name="Islam M.S."/>
            <person name="Emdad E.M."/>
            <person name="Islam M.M."/>
            <person name="Ahmed B."/>
            <person name="Halim A."/>
            <person name="Hossen Q.M.M."/>
            <person name="Hossain M.Z."/>
            <person name="Ahmed R."/>
            <person name="Khan M.M."/>
            <person name="Islam R."/>
            <person name="Rashid M.M."/>
            <person name="Khan S.A."/>
            <person name="Rahman M.S."/>
            <person name="Alam M."/>
            <person name="Yahiya A.S."/>
            <person name="Khan M.S."/>
            <person name="Azam M.S."/>
            <person name="Haque T."/>
            <person name="Lashkar M.Z.H."/>
            <person name="Akhand A.I."/>
            <person name="Morshed G."/>
            <person name="Roy S."/>
            <person name="Uddin K.S."/>
            <person name="Rabeya T."/>
            <person name="Hossain A.S."/>
            <person name="Chowdhury A."/>
            <person name="Snigdha A.R."/>
            <person name="Mortoza M.S."/>
            <person name="Matin S.A."/>
            <person name="Hoque S.M.E."/>
            <person name="Islam M.K."/>
            <person name="Roy D.K."/>
            <person name="Haider R."/>
            <person name="Moosa M.M."/>
            <person name="Elias S.M."/>
            <person name="Hasan A.M."/>
            <person name="Jahan S."/>
            <person name="Shafiuddin M."/>
            <person name="Mahmood N."/>
            <person name="Shommy N.S."/>
        </authorList>
    </citation>
    <scope>NUCLEOTIDE SEQUENCE [LARGE SCALE GENOMIC DNA]</scope>
    <source>
        <strain evidence="2">cv. O-4</strain>
    </source>
</reference>
<sequence length="43" mass="4832">MALSSCPGSDKCEMHELLVFDSAYKAITLLLFRQIIGWAAWKS</sequence>
<dbReference type="AlphaFoldDB" id="A0A1R3IBR0"/>
<evidence type="ECO:0000313" key="2">
    <source>
        <dbReference type="Proteomes" id="UP000187203"/>
    </source>
</evidence>
<accession>A0A1R3IBR0</accession>